<evidence type="ECO:0000256" key="3">
    <source>
        <dbReference type="ARBA" id="ARBA00013368"/>
    </source>
</evidence>
<dbReference type="EMBL" id="BAAAZH010000028">
    <property type="protein sequence ID" value="GAA4126536.1"/>
    <property type="molecule type" value="Genomic_DNA"/>
</dbReference>
<dbReference type="Proteomes" id="UP001501495">
    <property type="component" value="Unassembled WGS sequence"/>
</dbReference>
<evidence type="ECO:0000256" key="1">
    <source>
        <dbReference type="ARBA" id="ARBA00006930"/>
    </source>
</evidence>
<organism evidence="6 7">
    <name type="scientific">Nocardioides fonticola</name>
    <dbReference type="NCBI Taxonomy" id="450363"/>
    <lineage>
        <taxon>Bacteria</taxon>
        <taxon>Bacillati</taxon>
        <taxon>Actinomycetota</taxon>
        <taxon>Actinomycetes</taxon>
        <taxon>Propionibacteriales</taxon>
        <taxon>Nocardioidaceae</taxon>
        <taxon>Nocardioides</taxon>
    </lineage>
</organism>
<dbReference type="PANTHER" id="PTHR32114">
    <property type="entry name" value="ABC TRANSPORTER ABCH.3"/>
    <property type="match status" value="1"/>
</dbReference>
<comment type="caution">
    <text evidence="6">The sequence shown here is derived from an EMBL/GenBank/DDBJ whole genome shotgun (WGS) entry which is preliminary data.</text>
</comment>
<dbReference type="SUPFAM" id="SSF52540">
    <property type="entry name" value="P-loop containing nucleoside triphosphate hydrolases"/>
    <property type="match status" value="1"/>
</dbReference>
<dbReference type="InterPro" id="IPR027417">
    <property type="entry name" value="P-loop_NTPase"/>
</dbReference>
<evidence type="ECO:0000313" key="6">
    <source>
        <dbReference type="EMBL" id="GAA4126536.1"/>
    </source>
</evidence>
<comment type="subunit">
    <text evidence="2">Heterodimer of SbcC and SbcD.</text>
</comment>
<feature type="compositionally biased region" description="Low complexity" evidence="4">
    <location>
        <begin position="540"/>
        <end position="550"/>
    </location>
</feature>
<dbReference type="Pfam" id="PF13558">
    <property type="entry name" value="SbcC_Walker_B"/>
    <property type="match status" value="1"/>
</dbReference>
<accession>A0ABP7XV30</accession>
<protein>
    <recommendedName>
        <fullName evidence="3">Nuclease SbcCD subunit C</fullName>
    </recommendedName>
</protein>
<dbReference type="RefSeq" id="WP_344734890.1">
    <property type="nucleotide sequence ID" value="NZ_BAAAZH010000028.1"/>
</dbReference>
<evidence type="ECO:0000313" key="7">
    <source>
        <dbReference type="Proteomes" id="UP001501495"/>
    </source>
</evidence>
<sequence length="1033" mass="110786">MRLHHLSITAFGPFADTVDLDLDHVSGAGLFLLSGATGAGKTSILDAICFALYGDVPGDRATAKRLRCDQAAPSVRPRVELDCTLGGRRFRIVRTPSWERPKKRGTGMTTEQASVSVSEHLAGDWSPLTTRLDEAGDLIAGLLGMNLGQFTQVALLPQGRFQAFLRARADERHALLQRLFRTGRFEDVEKWLRERRLTLGRRSAEAMQEISVLVGRISEAADEPLPPTVDDDLTEVLLDGSLRDWVHERRAAAAAGLHAVTDLVAGTAAAEASSRERTDRVRQRVEAAREVVAARCAEATLVARAEHIADLVERIRAARRAAPVVPMLQRAEADRRTADHALREARSQVRLLADAPDGAEPTGLEHELADGVSEPLLVEIDDRRRALADRLAGVRAALPRHEARRTLADDLRSLEERIAAAVHTEQIQRHREEAMPALLADAEAQVATAREAGAQVAVLQVRHDELAAVVAAGAELALLRPQVQEATDAWLAAREAAATAHETLLALREARIAGMAAELAGALVVGHSCPVCGSHEHPAKATPAPDASDASAERAAQRRVDDAKNDEHLRHLRLSELQQRVASLEATVGDRDVTAARAECAELAAALPKARTLADTLPAAEDALAALRADRDALAGHLSVLRTEIAALTASRGARAEEAARLDAEVAGLLADLPDDTLPAAERRLASAVERHEAAVAALRTARDRAAEAAASAAHVERLLAETGFCDEAAVREVAAPGDVLIAWEAEQIAHQRETDRVHEIVERLGQEHPDLAAASDPDAAQVALAEAETALAESTAAHTAALDALGRAREEAGRATARCGRLVELVARFDEELASWVPLHHDHDRTTRLSAFVEGKSADNRLQMRLSAYVLAYRLAQVVDAANERLHAMTDHRYRLEHTAERGNRESRGGLGLLVRDDWSGEARDPATLSGGETFVVSLALALGLADVIAHEVGGAAIDTLFVDEGFGSLDADTLDDVMDTLDALRDGGRVVGVVSHVAEMRSRIPTQIVVTKARSGSTAEVRVGKTFAAMA</sequence>
<gene>
    <name evidence="6" type="ORF">GCM10022215_36280</name>
</gene>
<comment type="similarity">
    <text evidence="1">Belongs to the SMC family. SbcC subfamily.</text>
</comment>
<evidence type="ECO:0000256" key="2">
    <source>
        <dbReference type="ARBA" id="ARBA00011322"/>
    </source>
</evidence>
<evidence type="ECO:0000256" key="4">
    <source>
        <dbReference type="SAM" id="MobiDB-lite"/>
    </source>
</evidence>
<feature type="region of interest" description="Disordered" evidence="4">
    <location>
        <begin position="535"/>
        <end position="566"/>
    </location>
</feature>
<reference evidence="7" key="1">
    <citation type="journal article" date="2019" name="Int. J. Syst. Evol. Microbiol.">
        <title>The Global Catalogue of Microorganisms (GCM) 10K type strain sequencing project: providing services to taxonomists for standard genome sequencing and annotation.</title>
        <authorList>
            <consortium name="The Broad Institute Genomics Platform"/>
            <consortium name="The Broad Institute Genome Sequencing Center for Infectious Disease"/>
            <person name="Wu L."/>
            <person name="Ma J."/>
        </authorList>
    </citation>
    <scope>NUCLEOTIDE SEQUENCE [LARGE SCALE GENOMIC DNA]</scope>
    <source>
        <strain evidence="7">JCM 16703</strain>
    </source>
</reference>
<dbReference type="Gene3D" id="3.40.50.300">
    <property type="entry name" value="P-loop containing nucleotide triphosphate hydrolases"/>
    <property type="match status" value="2"/>
</dbReference>
<keyword evidence="7" id="KW-1185">Reference proteome</keyword>
<feature type="compositionally biased region" description="Basic and acidic residues" evidence="4">
    <location>
        <begin position="551"/>
        <end position="566"/>
    </location>
</feature>
<name>A0ABP7XV30_9ACTN</name>
<dbReference type="InterPro" id="IPR038729">
    <property type="entry name" value="Rad50/SbcC_AAA"/>
</dbReference>
<evidence type="ECO:0000259" key="5">
    <source>
        <dbReference type="Pfam" id="PF13476"/>
    </source>
</evidence>
<dbReference type="PANTHER" id="PTHR32114:SF2">
    <property type="entry name" value="ABC TRANSPORTER ABCH.3"/>
    <property type="match status" value="1"/>
</dbReference>
<feature type="domain" description="Rad50/SbcC-type AAA" evidence="5">
    <location>
        <begin position="6"/>
        <end position="180"/>
    </location>
</feature>
<dbReference type="Pfam" id="PF13476">
    <property type="entry name" value="AAA_23"/>
    <property type="match status" value="1"/>
</dbReference>
<proteinExistence type="inferred from homology"/>